<gene>
    <name evidence="1" type="ORF">N7492_000603</name>
</gene>
<dbReference type="EMBL" id="JAPQKO010000001">
    <property type="protein sequence ID" value="KAJ5182987.1"/>
    <property type="molecule type" value="Genomic_DNA"/>
</dbReference>
<proteinExistence type="predicted"/>
<dbReference type="Proteomes" id="UP001146351">
    <property type="component" value="Unassembled WGS sequence"/>
</dbReference>
<dbReference type="AlphaFoldDB" id="A0A9W9IS20"/>
<sequence length="62" mass="6606">MIPVIETGAEVAGRIAIREGTAIAVVAIIDKTTVVLTTRRDRHLNASLVSDRILLTAPEILA</sequence>
<accession>A0A9W9IS20</accession>
<evidence type="ECO:0000313" key="2">
    <source>
        <dbReference type="Proteomes" id="UP001146351"/>
    </source>
</evidence>
<organism evidence="1 2">
    <name type="scientific">Penicillium capsulatum</name>
    <dbReference type="NCBI Taxonomy" id="69766"/>
    <lineage>
        <taxon>Eukaryota</taxon>
        <taxon>Fungi</taxon>
        <taxon>Dikarya</taxon>
        <taxon>Ascomycota</taxon>
        <taxon>Pezizomycotina</taxon>
        <taxon>Eurotiomycetes</taxon>
        <taxon>Eurotiomycetidae</taxon>
        <taxon>Eurotiales</taxon>
        <taxon>Aspergillaceae</taxon>
        <taxon>Penicillium</taxon>
    </lineage>
</organism>
<reference evidence="1" key="1">
    <citation type="submission" date="2022-11" db="EMBL/GenBank/DDBJ databases">
        <authorList>
            <person name="Petersen C."/>
        </authorList>
    </citation>
    <scope>NUCLEOTIDE SEQUENCE</scope>
    <source>
        <strain evidence="1">IBT 21917</strain>
    </source>
</reference>
<keyword evidence="2" id="KW-1185">Reference proteome</keyword>
<evidence type="ECO:0000313" key="1">
    <source>
        <dbReference type="EMBL" id="KAJ5182987.1"/>
    </source>
</evidence>
<name>A0A9W9IS20_9EURO</name>
<comment type="caution">
    <text evidence="1">The sequence shown here is derived from an EMBL/GenBank/DDBJ whole genome shotgun (WGS) entry which is preliminary data.</text>
</comment>
<reference evidence="1" key="2">
    <citation type="journal article" date="2023" name="IMA Fungus">
        <title>Comparative genomic study of the Penicillium genus elucidates a diverse pangenome and 15 lateral gene transfer events.</title>
        <authorList>
            <person name="Petersen C."/>
            <person name="Sorensen T."/>
            <person name="Nielsen M.R."/>
            <person name="Sondergaard T.E."/>
            <person name="Sorensen J.L."/>
            <person name="Fitzpatrick D.A."/>
            <person name="Frisvad J.C."/>
            <person name="Nielsen K.L."/>
        </authorList>
    </citation>
    <scope>NUCLEOTIDE SEQUENCE</scope>
    <source>
        <strain evidence="1">IBT 21917</strain>
    </source>
</reference>
<protein>
    <submittedName>
        <fullName evidence="1">Uncharacterized protein</fullName>
    </submittedName>
</protein>